<feature type="region of interest" description="Disordered" evidence="1">
    <location>
        <begin position="1"/>
        <end position="28"/>
    </location>
</feature>
<dbReference type="OrthoDB" id="5875866at2759"/>
<dbReference type="STRING" id="6290.A0A0N4WJZ1"/>
<dbReference type="WBParaSite" id="HPLM_0001136101-mRNA-1">
    <property type="protein sequence ID" value="HPLM_0001136101-mRNA-1"/>
    <property type="gene ID" value="HPLM_0001136101"/>
</dbReference>
<evidence type="ECO:0000256" key="1">
    <source>
        <dbReference type="SAM" id="MobiDB-lite"/>
    </source>
</evidence>
<proteinExistence type="predicted"/>
<evidence type="ECO:0000313" key="4">
    <source>
        <dbReference type="WBParaSite" id="HPLM_0001136101-mRNA-1"/>
    </source>
</evidence>
<organism evidence="4">
    <name type="scientific">Haemonchus placei</name>
    <name type="common">Barber's pole worm</name>
    <dbReference type="NCBI Taxonomy" id="6290"/>
    <lineage>
        <taxon>Eukaryota</taxon>
        <taxon>Metazoa</taxon>
        <taxon>Ecdysozoa</taxon>
        <taxon>Nematoda</taxon>
        <taxon>Chromadorea</taxon>
        <taxon>Rhabditida</taxon>
        <taxon>Rhabditina</taxon>
        <taxon>Rhabditomorpha</taxon>
        <taxon>Strongyloidea</taxon>
        <taxon>Trichostrongylidae</taxon>
        <taxon>Haemonchus</taxon>
    </lineage>
</organism>
<evidence type="ECO:0000313" key="3">
    <source>
        <dbReference type="Proteomes" id="UP000268014"/>
    </source>
</evidence>
<protein>
    <submittedName>
        <fullName evidence="2 4">Uncharacterized protein</fullName>
    </submittedName>
</protein>
<keyword evidence="3" id="KW-1185">Reference proteome</keyword>
<evidence type="ECO:0000313" key="2">
    <source>
        <dbReference type="EMBL" id="VDO42661.1"/>
    </source>
</evidence>
<accession>A0A0N4WJZ1</accession>
<reference evidence="4" key="1">
    <citation type="submission" date="2017-02" db="UniProtKB">
        <authorList>
            <consortium name="WormBaseParasite"/>
        </authorList>
    </citation>
    <scope>IDENTIFICATION</scope>
</reference>
<feature type="region of interest" description="Disordered" evidence="1">
    <location>
        <begin position="64"/>
        <end position="83"/>
    </location>
</feature>
<sequence length="95" mass="10294">MISSEASLGASAPPYFSQPQSEPEYMNPAAFAPTTYSYQPSVMCSMQTQAHCFGSFPFGLPSQMPPYQQPPVPPPPMPLPFDDRRLVAPASIGQN</sequence>
<feature type="compositionally biased region" description="Pro residues" evidence="1">
    <location>
        <begin position="64"/>
        <end position="79"/>
    </location>
</feature>
<name>A0A0N4WJZ1_HAEPC</name>
<reference evidence="2 3" key="2">
    <citation type="submission" date="2018-11" db="EMBL/GenBank/DDBJ databases">
        <authorList>
            <consortium name="Pathogen Informatics"/>
        </authorList>
    </citation>
    <scope>NUCLEOTIDE SEQUENCE [LARGE SCALE GENOMIC DNA]</scope>
    <source>
        <strain evidence="2 3">MHpl1</strain>
    </source>
</reference>
<dbReference type="Proteomes" id="UP000268014">
    <property type="component" value="Unassembled WGS sequence"/>
</dbReference>
<dbReference type="AlphaFoldDB" id="A0A0N4WJZ1"/>
<dbReference type="EMBL" id="UZAF01017544">
    <property type="protein sequence ID" value="VDO42661.1"/>
    <property type="molecule type" value="Genomic_DNA"/>
</dbReference>
<gene>
    <name evidence="2" type="ORF">HPLM_LOCUS11353</name>
</gene>